<protein>
    <submittedName>
        <fullName evidence="1">Uncharacterized protein</fullName>
    </submittedName>
</protein>
<dbReference type="EMBL" id="CADEAL010001453">
    <property type="protein sequence ID" value="CAB1432596.1"/>
    <property type="molecule type" value="Genomic_DNA"/>
</dbReference>
<dbReference type="AlphaFoldDB" id="A0A9N7UM25"/>
<keyword evidence="2" id="KW-1185">Reference proteome</keyword>
<organism evidence="1 2">
    <name type="scientific">Pleuronectes platessa</name>
    <name type="common">European plaice</name>
    <dbReference type="NCBI Taxonomy" id="8262"/>
    <lineage>
        <taxon>Eukaryota</taxon>
        <taxon>Metazoa</taxon>
        <taxon>Chordata</taxon>
        <taxon>Craniata</taxon>
        <taxon>Vertebrata</taxon>
        <taxon>Euteleostomi</taxon>
        <taxon>Actinopterygii</taxon>
        <taxon>Neopterygii</taxon>
        <taxon>Teleostei</taxon>
        <taxon>Neoteleostei</taxon>
        <taxon>Acanthomorphata</taxon>
        <taxon>Carangaria</taxon>
        <taxon>Pleuronectiformes</taxon>
        <taxon>Pleuronectoidei</taxon>
        <taxon>Pleuronectidae</taxon>
        <taxon>Pleuronectes</taxon>
    </lineage>
</organism>
<gene>
    <name evidence="1" type="ORF">PLEPLA_LOCUS20678</name>
</gene>
<comment type="caution">
    <text evidence="1">The sequence shown here is derived from an EMBL/GenBank/DDBJ whole genome shotgun (WGS) entry which is preliminary data.</text>
</comment>
<dbReference type="Proteomes" id="UP001153269">
    <property type="component" value="Unassembled WGS sequence"/>
</dbReference>
<reference evidence="1" key="1">
    <citation type="submission" date="2020-03" db="EMBL/GenBank/DDBJ databases">
        <authorList>
            <person name="Weist P."/>
        </authorList>
    </citation>
    <scope>NUCLEOTIDE SEQUENCE</scope>
</reference>
<name>A0A9N7UM25_PLEPL</name>
<accession>A0A9N7UM25</accession>
<evidence type="ECO:0000313" key="1">
    <source>
        <dbReference type="EMBL" id="CAB1432596.1"/>
    </source>
</evidence>
<evidence type="ECO:0000313" key="2">
    <source>
        <dbReference type="Proteomes" id="UP001153269"/>
    </source>
</evidence>
<sequence length="85" mass="9810">MEKQISITLGRLEYSSVCETSGALGWPRPLADLAPPTPRLQVSRALRRVEHELRFDSEAARGTHDFYFHGKLLTFYFIVNYRKVV</sequence>
<proteinExistence type="predicted"/>